<evidence type="ECO:0000256" key="8">
    <source>
        <dbReference type="ARBA" id="ARBA00022840"/>
    </source>
</evidence>
<keyword evidence="5" id="KW-0436">Ligase</keyword>
<dbReference type="GO" id="GO:0004467">
    <property type="term" value="F:long-chain fatty acid-CoA ligase activity"/>
    <property type="evidence" value="ECO:0007669"/>
    <property type="project" value="TreeGrafter"/>
</dbReference>
<dbReference type="GO" id="GO:0044539">
    <property type="term" value="P:long-chain fatty acid import into cell"/>
    <property type="evidence" value="ECO:0007669"/>
    <property type="project" value="TreeGrafter"/>
</dbReference>
<dbReference type="Pfam" id="PF00501">
    <property type="entry name" value="AMP-binding"/>
    <property type="match status" value="1"/>
</dbReference>
<evidence type="ECO:0000256" key="19">
    <source>
        <dbReference type="ARBA" id="ARBA00078285"/>
    </source>
</evidence>
<dbReference type="FunFam" id="3.40.50.12780:FF:000019">
    <property type="entry name" value="Long-chain fatty acid transporter"/>
    <property type="match status" value="1"/>
</dbReference>
<dbReference type="GO" id="GO:0005789">
    <property type="term" value="C:endoplasmic reticulum membrane"/>
    <property type="evidence" value="ECO:0007669"/>
    <property type="project" value="TreeGrafter"/>
</dbReference>
<gene>
    <name evidence="22" type="ORF">V5799_015359</name>
</gene>
<evidence type="ECO:0000256" key="11">
    <source>
        <dbReference type="ARBA" id="ARBA00023136"/>
    </source>
</evidence>
<evidence type="ECO:0000313" key="22">
    <source>
        <dbReference type="EMBL" id="KAK8768176.1"/>
    </source>
</evidence>
<evidence type="ECO:0000256" key="2">
    <source>
        <dbReference type="ARBA" id="ARBA00006432"/>
    </source>
</evidence>
<evidence type="ECO:0000256" key="16">
    <source>
        <dbReference type="ARBA" id="ARBA00048666"/>
    </source>
</evidence>
<evidence type="ECO:0000256" key="3">
    <source>
        <dbReference type="ARBA" id="ARBA00022448"/>
    </source>
</evidence>
<evidence type="ECO:0000256" key="14">
    <source>
        <dbReference type="ARBA" id="ARBA00041297"/>
    </source>
</evidence>
<comment type="function">
    <text evidence="17">Acyl-CoA synthetase required for both the import of long chain fatty acids (LCFAs) (C14-C18) and the activation very long chain fatty acids (VLCFAs) (C20-C26) by esterification of the fatty acids into metabolically active CoA-thioesters for subsequent degradation or incorporation into phospholipids. The transport and fatty acyl-CoA synthetase activities are genetically separable and are thus independent activities. Esterifies VLCFAs in the peroxisome matrix. The VLCFAs are actively transported into peroxisomes by a PXA1-PXA2 heterodimeric transporter in the peroxisomal membrane.</text>
</comment>
<evidence type="ECO:0000256" key="1">
    <source>
        <dbReference type="ARBA" id="ARBA00004651"/>
    </source>
</evidence>
<proteinExistence type="inferred from homology"/>
<dbReference type="AlphaFoldDB" id="A0AAQ4E0D6"/>
<evidence type="ECO:0000313" key="23">
    <source>
        <dbReference type="Proteomes" id="UP001321473"/>
    </source>
</evidence>
<sequence>MSSPSKIGSPMWDGDLELSPVGGLARNLTELSWSPATQTPKSGGLTGEGSSFALPLPKYPLAHVMKVEESSPSLQYCDLVVNAGQRGETTGRPGGIWRGPVAGARAGRRPLGASVAMSSSKSALLLGLFGVAGTLWSFGTAALLLAVAYLATGGWRTLRLLARTAPRDVRAAVGYFRLNWYMHRRVAEDTTVARVFSSLARRQPDKPCLVTTQRAWTFAQVHDYSERVAAAFAALGLRPGDEVALLAESRPEAVMLWLGLSKLGVVSALINYNLKQASLAHCISCVRSRAVVFTHALLEPLRDARPLVAEKLGTEPLYVCLDADVRDLGAPVTWLEPLLGQEPRAPPYRGGMDDRLLYIYTSGTTGLPKAAIIKQRRFFSMASAVRHMMPMRDDDVLYVCLPVYHVAAGVLALSQTLLFGNTSALRPRFSASAFWEDCARLGCTVAQYIGETCRYLLAQPPGPYDRAHRVRLMFGNGLRPQLWRRFAERFGLADLREVYGATEGNANLVNTDNRPGAVGFFPVLFMLWPALGERLLPVKLVRVDQSTGLPLRDKQGICLACAPGQVGELVGKVERSHMHQFDGYVSKEATQKKLYRDVFRKGDVAFASGDLLVTDELGYVYFRDRTGDTFRWKGENVSTAELEGVAAQALGLSDCVAYGVSLPGAEGRAGMLAVRDPARSTDLGALLAALRSQLPAYAVPLFVRLVRAVDTTSTYKLKKGDLQRQEYHLDQLCGDPCFFLDSGRYVPLDRGLYERLCAGAVRL</sequence>
<keyword evidence="10" id="KW-0445">Lipid transport</keyword>
<dbReference type="Gene3D" id="3.30.300.30">
    <property type="match status" value="1"/>
</dbReference>
<evidence type="ECO:0000256" key="7">
    <source>
        <dbReference type="ARBA" id="ARBA00022741"/>
    </source>
</evidence>
<comment type="subcellular location">
    <subcellularLocation>
        <location evidence="1">Cell membrane</location>
        <topology evidence="1">Multi-pass membrane protein</topology>
    </subcellularLocation>
    <subcellularLocation>
        <location evidence="15">Peroxisome membrane</location>
    </subcellularLocation>
</comment>
<evidence type="ECO:0000256" key="15">
    <source>
        <dbReference type="ARBA" id="ARBA00046271"/>
    </source>
</evidence>
<keyword evidence="7" id="KW-0547">Nucleotide-binding</keyword>
<protein>
    <recommendedName>
        <fullName evidence="18">Very long-chain fatty acid transport protein</fullName>
    </recommendedName>
    <alternativeName>
        <fullName evidence="14">Long-chain-fatty-acid--CoA ligase</fullName>
    </alternativeName>
    <alternativeName>
        <fullName evidence="19">Very-long-chain acyl-CoA synthetase</fullName>
    </alternativeName>
</protein>
<keyword evidence="4" id="KW-1003">Cell membrane</keyword>
<keyword evidence="23" id="KW-1185">Reference proteome</keyword>
<dbReference type="InterPro" id="IPR042099">
    <property type="entry name" value="ANL_N_sf"/>
</dbReference>
<dbReference type="GO" id="GO:0005778">
    <property type="term" value="C:peroxisomal membrane"/>
    <property type="evidence" value="ECO:0007669"/>
    <property type="project" value="UniProtKB-SubCell"/>
</dbReference>
<dbReference type="PANTHER" id="PTHR43107">
    <property type="entry name" value="LONG-CHAIN FATTY ACID TRANSPORT PROTEIN"/>
    <property type="match status" value="1"/>
</dbReference>
<keyword evidence="9 20" id="KW-1133">Transmembrane helix</keyword>
<evidence type="ECO:0000259" key="21">
    <source>
        <dbReference type="Pfam" id="PF00501"/>
    </source>
</evidence>
<keyword evidence="8" id="KW-0067">ATP-binding</keyword>
<keyword evidence="12" id="KW-0576">Peroxisome</keyword>
<keyword evidence="3" id="KW-0813">Transport</keyword>
<dbReference type="GO" id="GO:0005886">
    <property type="term" value="C:plasma membrane"/>
    <property type="evidence" value="ECO:0007669"/>
    <property type="project" value="UniProtKB-SubCell"/>
</dbReference>
<comment type="caution">
    <text evidence="22">The sequence shown here is derived from an EMBL/GenBank/DDBJ whole genome shotgun (WGS) entry which is preliminary data.</text>
</comment>
<comment type="similarity">
    <text evidence="2">Belongs to the ATP-dependent AMP-binding enzyme family.</text>
</comment>
<name>A0AAQ4E0D6_AMBAM</name>
<keyword evidence="11 20" id="KW-0472">Membrane</keyword>
<dbReference type="PROSITE" id="PS00455">
    <property type="entry name" value="AMP_BINDING"/>
    <property type="match status" value="1"/>
</dbReference>
<dbReference type="InterPro" id="IPR020845">
    <property type="entry name" value="AMP-binding_CS"/>
</dbReference>
<dbReference type="InterPro" id="IPR000873">
    <property type="entry name" value="AMP-dep_synth/lig_dom"/>
</dbReference>
<evidence type="ECO:0000256" key="12">
    <source>
        <dbReference type="ARBA" id="ARBA00023140"/>
    </source>
</evidence>
<evidence type="ECO:0000256" key="4">
    <source>
        <dbReference type="ARBA" id="ARBA00022475"/>
    </source>
</evidence>
<dbReference type="EMBL" id="JARKHS020024380">
    <property type="protein sequence ID" value="KAK8768176.1"/>
    <property type="molecule type" value="Genomic_DNA"/>
</dbReference>
<feature type="transmembrane region" description="Helical" evidence="20">
    <location>
        <begin position="396"/>
        <end position="419"/>
    </location>
</feature>
<evidence type="ECO:0000256" key="10">
    <source>
        <dbReference type="ARBA" id="ARBA00023055"/>
    </source>
</evidence>
<dbReference type="SUPFAM" id="SSF56801">
    <property type="entry name" value="Acetyl-CoA synthetase-like"/>
    <property type="match status" value="1"/>
</dbReference>
<dbReference type="Proteomes" id="UP001321473">
    <property type="component" value="Unassembled WGS sequence"/>
</dbReference>
<evidence type="ECO:0000256" key="20">
    <source>
        <dbReference type="SAM" id="Phobius"/>
    </source>
</evidence>
<dbReference type="GO" id="GO:0005524">
    <property type="term" value="F:ATP binding"/>
    <property type="evidence" value="ECO:0007669"/>
    <property type="project" value="UniProtKB-KW"/>
</dbReference>
<evidence type="ECO:0000256" key="13">
    <source>
        <dbReference type="ARBA" id="ARBA00036527"/>
    </source>
</evidence>
<dbReference type="PANTHER" id="PTHR43107:SF15">
    <property type="entry name" value="FATTY ACID TRANSPORT PROTEIN 3, ISOFORM A"/>
    <property type="match status" value="1"/>
</dbReference>
<evidence type="ECO:0000256" key="9">
    <source>
        <dbReference type="ARBA" id="ARBA00022989"/>
    </source>
</evidence>
<evidence type="ECO:0000256" key="6">
    <source>
        <dbReference type="ARBA" id="ARBA00022692"/>
    </source>
</evidence>
<accession>A0AAQ4E0D6</accession>
<dbReference type="Gene3D" id="3.40.50.12780">
    <property type="entry name" value="N-terminal domain of ligase-like"/>
    <property type="match status" value="1"/>
</dbReference>
<organism evidence="22 23">
    <name type="scientific">Amblyomma americanum</name>
    <name type="common">Lone star tick</name>
    <dbReference type="NCBI Taxonomy" id="6943"/>
    <lineage>
        <taxon>Eukaryota</taxon>
        <taxon>Metazoa</taxon>
        <taxon>Ecdysozoa</taxon>
        <taxon>Arthropoda</taxon>
        <taxon>Chelicerata</taxon>
        <taxon>Arachnida</taxon>
        <taxon>Acari</taxon>
        <taxon>Parasitiformes</taxon>
        <taxon>Ixodida</taxon>
        <taxon>Ixodoidea</taxon>
        <taxon>Ixodidae</taxon>
        <taxon>Amblyomminae</taxon>
        <taxon>Amblyomma</taxon>
    </lineage>
</organism>
<feature type="domain" description="AMP-dependent synthetase/ligase" evidence="21">
    <location>
        <begin position="200"/>
        <end position="519"/>
    </location>
</feature>
<evidence type="ECO:0000256" key="17">
    <source>
        <dbReference type="ARBA" id="ARBA00060276"/>
    </source>
</evidence>
<keyword evidence="6 20" id="KW-0812">Transmembrane</keyword>
<dbReference type="GO" id="GO:0005324">
    <property type="term" value="F:long-chain fatty acid transmembrane transporter activity"/>
    <property type="evidence" value="ECO:0007669"/>
    <property type="project" value="TreeGrafter"/>
</dbReference>
<reference evidence="22 23" key="1">
    <citation type="journal article" date="2023" name="Arcadia Sci">
        <title>De novo assembly of a long-read Amblyomma americanum tick genome.</title>
        <authorList>
            <person name="Chou S."/>
            <person name="Poskanzer K.E."/>
            <person name="Rollins M."/>
            <person name="Thuy-Boun P.S."/>
        </authorList>
    </citation>
    <scope>NUCLEOTIDE SEQUENCE [LARGE SCALE GENOMIC DNA]</scope>
    <source>
        <strain evidence="22">F_SG_1</strain>
        <tissue evidence="22">Salivary glands</tissue>
    </source>
</reference>
<comment type="catalytic activity">
    <reaction evidence="16">
        <text>tetracosanoate + ATP + CoA = tetracosanoyl-CoA + AMP + diphosphate</text>
        <dbReference type="Rhea" id="RHEA:33639"/>
        <dbReference type="ChEBI" id="CHEBI:30616"/>
        <dbReference type="ChEBI" id="CHEBI:31014"/>
        <dbReference type="ChEBI" id="CHEBI:33019"/>
        <dbReference type="ChEBI" id="CHEBI:57287"/>
        <dbReference type="ChEBI" id="CHEBI:65052"/>
        <dbReference type="ChEBI" id="CHEBI:456215"/>
    </reaction>
    <physiologicalReaction direction="left-to-right" evidence="16">
        <dbReference type="Rhea" id="RHEA:33640"/>
    </physiologicalReaction>
</comment>
<evidence type="ECO:0000256" key="5">
    <source>
        <dbReference type="ARBA" id="ARBA00022598"/>
    </source>
</evidence>
<feature type="transmembrane region" description="Helical" evidence="20">
    <location>
        <begin position="124"/>
        <end position="151"/>
    </location>
</feature>
<dbReference type="InterPro" id="IPR045851">
    <property type="entry name" value="AMP-bd_C_sf"/>
</dbReference>
<comment type="catalytic activity">
    <reaction evidence="13">
        <text>a very long-chain fatty acid + ATP + CoA = a very long-chain fatty acyl-CoA + AMP + diphosphate</text>
        <dbReference type="Rhea" id="RHEA:54536"/>
        <dbReference type="ChEBI" id="CHEBI:30616"/>
        <dbReference type="ChEBI" id="CHEBI:33019"/>
        <dbReference type="ChEBI" id="CHEBI:57287"/>
        <dbReference type="ChEBI" id="CHEBI:58950"/>
        <dbReference type="ChEBI" id="CHEBI:138261"/>
        <dbReference type="ChEBI" id="CHEBI:456215"/>
    </reaction>
    <physiologicalReaction direction="left-to-right" evidence="13">
        <dbReference type="Rhea" id="RHEA:54537"/>
    </physiologicalReaction>
</comment>
<evidence type="ECO:0000256" key="18">
    <source>
        <dbReference type="ARBA" id="ARBA00068795"/>
    </source>
</evidence>